<evidence type="ECO:0000259" key="1">
    <source>
        <dbReference type="Pfam" id="PF12867"/>
    </source>
</evidence>
<dbReference type="Gene3D" id="1.20.120.450">
    <property type="entry name" value="dinb family like domain"/>
    <property type="match status" value="1"/>
</dbReference>
<reference evidence="2" key="1">
    <citation type="submission" date="2021-04" db="EMBL/GenBank/DDBJ databases">
        <title>Biosynthetic gene clusters of Dactylosporangioum roseum.</title>
        <authorList>
            <person name="Hartkoorn R.C."/>
            <person name="Beaudoing E."/>
            <person name="Hot D."/>
            <person name="Moureu S."/>
        </authorList>
    </citation>
    <scope>NUCLEOTIDE SEQUENCE</scope>
    <source>
        <strain evidence="2">NRRL B-16295</strain>
    </source>
</reference>
<proteinExistence type="predicted"/>
<evidence type="ECO:0000313" key="2">
    <source>
        <dbReference type="EMBL" id="UWZ33811.1"/>
    </source>
</evidence>
<name>A0ABY5YWQ3_9ACTN</name>
<protein>
    <submittedName>
        <fullName evidence="2">DinB family protein</fullName>
    </submittedName>
</protein>
<evidence type="ECO:0000313" key="3">
    <source>
        <dbReference type="Proteomes" id="UP001058271"/>
    </source>
</evidence>
<dbReference type="InterPro" id="IPR034660">
    <property type="entry name" value="DinB/YfiT-like"/>
</dbReference>
<dbReference type="Proteomes" id="UP001058271">
    <property type="component" value="Chromosome"/>
</dbReference>
<keyword evidence="3" id="KW-1185">Reference proteome</keyword>
<dbReference type="RefSeq" id="WP_260723086.1">
    <property type="nucleotide sequence ID" value="NZ_BAAABS010000057.1"/>
</dbReference>
<accession>A0ABY5YWQ3</accession>
<dbReference type="InterPro" id="IPR024775">
    <property type="entry name" value="DinB-like"/>
</dbReference>
<sequence>MDLCEECGFDYPGVAAGALPERLSAFGPRYATALGAVADPRRRPAARVWSPLEYTCHVRDVFRVQRERLALGLRVDAPEFVPMGRDELAVSAAYNSQDPAVVLRELAAAGDALAAAFAVLDEADLERTGVYPWPERVERTLLWLGRHTVHEGEHHLMDIGRAPSTWA</sequence>
<dbReference type="SUPFAM" id="SSF109854">
    <property type="entry name" value="DinB/YfiT-like putative metalloenzymes"/>
    <property type="match status" value="1"/>
</dbReference>
<dbReference type="EMBL" id="CP073721">
    <property type="protein sequence ID" value="UWZ33811.1"/>
    <property type="molecule type" value="Genomic_DNA"/>
</dbReference>
<organism evidence="2 3">
    <name type="scientific">Dactylosporangium roseum</name>
    <dbReference type="NCBI Taxonomy" id="47989"/>
    <lineage>
        <taxon>Bacteria</taxon>
        <taxon>Bacillati</taxon>
        <taxon>Actinomycetota</taxon>
        <taxon>Actinomycetes</taxon>
        <taxon>Micromonosporales</taxon>
        <taxon>Micromonosporaceae</taxon>
        <taxon>Dactylosporangium</taxon>
    </lineage>
</organism>
<dbReference type="Pfam" id="PF12867">
    <property type="entry name" value="DinB_2"/>
    <property type="match status" value="1"/>
</dbReference>
<gene>
    <name evidence="2" type="ORF">Drose_21300</name>
</gene>
<feature type="domain" description="DinB-like" evidence="1">
    <location>
        <begin position="38"/>
        <end position="156"/>
    </location>
</feature>